<sequence length="501" mass="53627">MSAQLKTKVIRGFAWNTAEKIASALFQAWVVVNVTNRLYPDQYALKAIFAAFVVVFNTFVDSGFSQALIRNKNATPTDHSSAFWFNIAVATVVYGLLVGLSYPTARILDMPEFVRFAPVFFLVVPLGALGIIQQTVLTREFDFRRLSTITFVSIVISGLVAVALAFAGFGFWAIVGQRVMQTGTRSALLWIFGRWKPQAKFSGGAIRTMFGYSSRLLGTDLLNNIYNSVPQFIIGHIHSGTLGNYEQARSIRDLPVNSTMNAMQSVTFPALAAVSGDGKKFVRGVGKVVGSIVFLMFPMMAGLIAVADELFGVFLASQWQPSVLFFRILCLAGFATPLAIISSNILRTRSDGKAVIRAEIIKKVLATVILAATIPFGALAITWGVVGIAFTDAAVSFATARRHSDYGVGLLVRDVLPTLALTLVMAAAVWGVGLLLSGASFVAAISASPKLALGIILAAKIMTGVAVYLGGAALLGLDAFREFTELLRKIISGARPTSGCG</sequence>
<comment type="subcellular location">
    <subcellularLocation>
        <location evidence="1">Cell membrane</location>
        <topology evidence="1">Multi-pass membrane protein</topology>
    </subcellularLocation>
</comment>
<evidence type="ECO:0000256" key="5">
    <source>
        <dbReference type="ARBA" id="ARBA00022989"/>
    </source>
</evidence>
<feature type="transmembrane region" description="Helical" evidence="7">
    <location>
        <begin position="451"/>
        <end position="477"/>
    </location>
</feature>
<organism evidence="8">
    <name type="scientific">termite gut metagenome</name>
    <dbReference type="NCBI Taxonomy" id="433724"/>
    <lineage>
        <taxon>unclassified sequences</taxon>
        <taxon>metagenomes</taxon>
        <taxon>organismal metagenomes</taxon>
    </lineage>
</organism>
<feature type="transmembrane region" description="Helical" evidence="7">
    <location>
        <begin position="152"/>
        <end position="175"/>
    </location>
</feature>
<evidence type="ECO:0000256" key="3">
    <source>
        <dbReference type="ARBA" id="ARBA00022475"/>
    </source>
</evidence>
<feature type="transmembrane region" description="Helical" evidence="7">
    <location>
        <begin position="364"/>
        <end position="390"/>
    </location>
</feature>
<keyword evidence="4 7" id="KW-0812">Transmembrane</keyword>
<dbReference type="Pfam" id="PF13440">
    <property type="entry name" value="Polysacc_synt_3"/>
    <property type="match status" value="1"/>
</dbReference>
<evidence type="ECO:0000256" key="2">
    <source>
        <dbReference type="ARBA" id="ARBA00007430"/>
    </source>
</evidence>
<dbReference type="PANTHER" id="PTHR30250">
    <property type="entry name" value="PST FAMILY PREDICTED COLANIC ACID TRANSPORTER"/>
    <property type="match status" value="1"/>
</dbReference>
<evidence type="ECO:0000313" key="8">
    <source>
        <dbReference type="EMBL" id="CCO21899.1"/>
    </source>
</evidence>
<feature type="transmembrane region" description="Helical" evidence="7">
    <location>
        <begin position="319"/>
        <end position="343"/>
    </location>
</feature>
<gene>
    <name evidence="8" type="ORF">BN138_1087</name>
</gene>
<evidence type="ECO:0000256" key="6">
    <source>
        <dbReference type="ARBA" id="ARBA00023136"/>
    </source>
</evidence>
<evidence type="ECO:0000256" key="4">
    <source>
        <dbReference type="ARBA" id="ARBA00022692"/>
    </source>
</evidence>
<reference evidence="8" key="1">
    <citation type="submission" date="2012-10" db="EMBL/GenBank/DDBJ databases">
        <authorList>
            <person name="Sandrine L."/>
        </authorList>
    </citation>
    <scope>NUCLEOTIDE SEQUENCE</scope>
</reference>
<dbReference type="GO" id="GO:0005886">
    <property type="term" value="C:plasma membrane"/>
    <property type="evidence" value="ECO:0007669"/>
    <property type="project" value="UniProtKB-SubCell"/>
</dbReference>
<accession>S0DFA8</accession>
<evidence type="ECO:0008006" key="9">
    <source>
        <dbReference type="Google" id="ProtNLM"/>
    </source>
</evidence>
<protein>
    <recommendedName>
        <fullName evidence="9">Lipopolysaccharide biosynthesis protein</fullName>
    </recommendedName>
</protein>
<evidence type="ECO:0000256" key="1">
    <source>
        <dbReference type="ARBA" id="ARBA00004651"/>
    </source>
</evidence>
<keyword evidence="3" id="KW-1003">Cell membrane</keyword>
<feature type="transmembrane region" description="Helical" evidence="7">
    <location>
        <begin position="113"/>
        <end position="132"/>
    </location>
</feature>
<dbReference type="CDD" id="cd13127">
    <property type="entry name" value="MATE_tuaB_like"/>
    <property type="match status" value="1"/>
</dbReference>
<proteinExistence type="inferred from homology"/>
<evidence type="ECO:0000256" key="7">
    <source>
        <dbReference type="SAM" id="Phobius"/>
    </source>
</evidence>
<name>S0DFA8_9ZZZZ</name>
<keyword evidence="6 7" id="KW-0472">Membrane</keyword>
<dbReference type="AlphaFoldDB" id="S0DFA8"/>
<dbReference type="EMBL" id="HF548333">
    <property type="protein sequence ID" value="CCO21899.1"/>
    <property type="molecule type" value="Genomic_DNA"/>
</dbReference>
<keyword evidence="5 7" id="KW-1133">Transmembrane helix</keyword>
<feature type="transmembrane region" description="Helical" evidence="7">
    <location>
        <begin position="81"/>
        <end position="101"/>
    </location>
</feature>
<comment type="similarity">
    <text evidence="2">Belongs to the polysaccharide synthase family.</text>
</comment>
<dbReference type="InterPro" id="IPR050833">
    <property type="entry name" value="Poly_Biosynth_Transport"/>
</dbReference>
<feature type="transmembrane region" description="Helical" evidence="7">
    <location>
        <begin position="47"/>
        <end position="69"/>
    </location>
</feature>
<feature type="transmembrane region" description="Helical" evidence="7">
    <location>
        <begin position="419"/>
        <end position="444"/>
    </location>
</feature>
<dbReference type="PANTHER" id="PTHR30250:SF10">
    <property type="entry name" value="LIPOPOLYSACCHARIDE BIOSYNTHESIS PROTEIN WZXC"/>
    <property type="match status" value="1"/>
</dbReference>
<reference evidence="8" key="2">
    <citation type="journal article" date="2013" name="Biotechnol. Biofuels">
        <title>Mining for hemicellulases in the fungus-growing termite Pseudacanthotermes militaris using functional metagenomics.</title>
        <authorList>
            <person name="Bastien G."/>
            <person name="Arnal G."/>
            <person name="Bozonnet S."/>
            <person name="Laguerre S."/>
            <person name="Ferreira F."/>
            <person name="Faure R."/>
            <person name="Henrissat B."/>
            <person name="Lefevre F."/>
            <person name="Robe P."/>
            <person name="Bouchez O."/>
            <person name="Noirot C."/>
            <person name="Dumon C."/>
            <person name="O'Donohue M."/>
        </authorList>
    </citation>
    <scope>NUCLEOTIDE SEQUENCE</scope>
</reference>
<feature type="transmembrane region" description="Helical" evidence="7">
    <location>
        <begin position="288"/>
        <end position="307"/>
    </location>
</feature>